<proteinExistence type="predicted"/>
<gene>
    <name evidence="2" type="ORF">C1I63_09525</name>
</gene>
<evidence type="ECO:0000313" key="2">
    <source>
        <dbReference type="EMBL" id="PTL73064.1"/>
    </source>
</evidence>
<feature type="signal peptide" evidence="1">
    <location>
        <begin position="1"/>
        <end position="26"/>
    </location>
</feature>
<name>A0A2T4UU53_9MICO</name>
<keyword evidence="3" id="KW-1185">Reference proteome</keyword>
<comment type="caution">
    <text evidence="2">The sequence shown here is derived from an EMBL/GenBank/DDBJ whole genome shotgun (WGS) entry which is preliminary data.</text>
</comment>
<keyword evidence="1" id="KW-0732">Signal</keyword>
<evidence type="ECO:0000256" key="1">
    <source>
        <dbReference type="SAM" id="SignalP"/>
    </source>
</evidence>
<reference evidence="2 3" key="1">
    <citation type="submission" date="2018-03" db="EMBL/GenBank/DDBJ databases">
        <title>Bacteriophage NCPPB3778 and a type I-E CRISPR drive the evolution of the US Biological Select Agent, Rathayibacter toxicus.</title>
        <authorList>
            <person name="Davis E.W.II."/>
            <person name="Tabima J.F."/>
            <person name="Weisberg A.J."/>
            <person name="Dantas Lopes L."/>
            <person name="Wiseman M.S."/>
            <person name="Wiseman M.S."/>
            <person name="Pupko T."/>
            <person name="Belcher M.S."/>
            <person name="Sechler A.J."/>
            <person name="Tancos M.A."/>
            <person name="Schroeder B.K."/>
            <person name="Murray T.D."/>
            <person name="Luster D.G."/>
            <person name="Schneider W.L."/>
            <person name="Rogers E."/>
            <person name="Andreote F.D."/>
            <person name="Grunwald N.J."/>
            <person name="Putnam M.L."/>
            <person name="Chang J.H."/>
        </authorList>
    </citation>
    <scope>NUCLEOTIDE SEQUENCE [LARGE SCALE GENOMIC DNA]</scope>
    <source>
        <strain evidence="2 3">DSM 15933</strain>
    </source>
</reference>
<sequence length="183" mass="18315">MRSRLWPPVVLACVLGLAGCSSQPVVDVPATAGAGATLTPTPIATRDSTPSSAGPALDCAVVLPGSRLEQDLGLPSGAAGLADDGSSCSYAIAGNPEAVVVTLTPARLLETFRGAGEAVGAVSVPLGEAAYRRTAPEGGTEPSELAVLAGGYELRIVSYVGDSAVVVQWAQTVFASVDVRLVV</sequence>
<dbReference type="Proteomes" id="UP000241085">
    <property type="component" value="Unassembled WGS sequence"/>
</dbReference>
<dbReference type="EMBL" id="PZPL01000001">
    <property type="protein sequence ID" value="PTL73064.1"/>
    <property type="molecule type" value="Genomic_DNA"/>
</dbReference>
<evidence type="ECO:0000313" key="3">
    <source>
        <dbReference type="Proteomes" id="UP000241085"/>
    </source>
</evidence>
<accession>A0A2T4UU53</accession>
<dbReference type="PROSITE" id="PS51257">
    <property type="entry name" value="PROKAR_LIPOPROTEIN"/>
    <property type="match status" value="1"/>
</dbReference>
<protein>
    <recommendedName>
        <fullName evidence="4">DUF3558 domain-containing protein</fullName>
    </recommendedName>
</protein>
<dbReference type="RefSeq" id="WP_107574615.1">
    <property type="nucleotide sequence ID" value="NZ_PZPL01000001.1"/>
</dbReference>
<feature type="chain" id="PRO_5038568553" description="DUF3558 domain-containing protein" evidence="1">
    <location>
        <begin position="27"/>
        <end position="183"/>
    </location>
</feature>
<organism evidence="2 3">
    <name type="scientific">Rathayibacter caricis DSM 15933</name>
    <dbReference type="NCBI Taxonomy" id="1328867"/>
    <lineage>
        <taxon>Bacteria</taxon>
        <taxon>Bacillati</taxon>
        <taxon>Actinomycetota</taxon>
        <taxon>Actinomycetes</taxon>
        <taxon>Micrococcales</taxon>
        <taxon>Microbacteriaceae</taxon>
        <taxon>Rathayibacter</taxon>
    </lineage>
</organism>
<evidence type="ECO:0008006" key="4">
    <source>
        <dbReference type="Google" id="ProtNLM"/>
    </source>
</evidence>
<dbReference type="AlphaFoldDB" id="A0A2T4UU53"/>